<dbReference type="Pfam" id="PF20258">
    <property type="entry name" value="tRNA_Me_trans_C"/>
    <property type="match status" value="1"/>
</dbReference>
<name>A0A644Z2N2_9ZZZZ</name>
<sequence length="136" mass="15228">MYYTIGQRKGLGLGGISGELAKGWFVVKKDVINNILYVASGDENDYLYSTSCIVKNLNFITDRPQNGSSLMAKFRYRQKDKPVKINFIDEDTLELVFATPYKAVTTGQAAVLYDGDICLGGGLIEEVYRNKKRIDI</sequence>
<evidence type="ECO:0000256" key="7">
    <source>
        <dbReference type="ARBA" id="ARBA00022884"/>
    </source>
</evidence>
<keyword evidence="6" id="KW-0067">ATP-binding</keyword>
<accession>A0A644Z2N2</accession>
<dbReference type="InterPro" id="IPR046885">
    <property type="entry name" value="MnmA-like_C"/>
</dbReference>
<keyword evidence="7" id="KW-0694">RNA-binding</keyword>
<feature type="domain" description="tRNA-specific 2-thiouridylase MnmA-like C-terminal" evidence="8">
    <location>
        <begin position="50"/>
        <end position="124"/>
    </location>
</feature>
<keyword evidence="2" id="KW-0820">tRNA-binding</keyword>
<gene>
    <name evidence="10" type="primary">mnmA_26</name>
    <name evidence="10" type="ORF">SDC9_81124</name>
</gene>
<evidence type="ECO:0000313" key="10">
    <source>
        <dbReference type="EMBL" id="MPM34538.1"/>
    </source>
</evidence>
<dbReference type="InterPro" id="IPR023382">
    <property type="entry name" value="MnmA-like_central_sf"/>
</dbReference>
<evidence type="ECO:0000256" key="3">
    <source>
        <dbReference type="ARBA" id="ARBA00022679"/>
    </source>
</evidence>
<dbReference type="FunFam" id="2.40.30.10:FF:000023">
    <property type="entry name" value="tRNA-specific 2-thiouridylase MnmA"/>
    <property type="match status" value="1"/>
</dbReference>
<dbReference type="EMBL" id="VSSQ01007005">
    <property type="protein sequence ID" value="MPM34538.1"/>
    <property type="molecule type" value="Genomic_DNA"/>
</dbReference>
<keyword evidence="4" id="KW-0819">tRNA processing</keyword>
<dbReference type="GO" id="GO:0000049">
    <property type="term" value="F:tRNA binding"/>
    <property type="evidence" value="ECO:0007669"/>
    <property type="project" value="UniProtKB-KW"/>
</dbReference>
<evidence type="ECO:0000256" key="4">
    <source>
        <dbReference type="ARBA" id="ARBA00022694"/>
    </source>
</evidence>
<dbReference type="Pfam" id="PF20259">
    <property type="entry name" value="tRNA_Me_trans_M"/>
    <property type="match status" value="1"/>
</dbReference>
<dbReference type="EC" id="2.8.1.13" evidence="10"/>
<protein>
    <submittedName>
        <fullName evidence="10">tRNA-specific 2-thiouridylase MnmA</fullName>
        <ecNumber evidence="10">2.8.1.13</ecNumber>
    </submittedName>
</protein>
<dbReference type="Gene3D" id="2.30.30.280">
    <property type="entry name" value="Adenine nucleotide alpha hydrolases-like domains"/>
    <property type="match status" value="1"/>
</dbReference>
<organism evidence="10">
    <name type="scientific">bioreactor metagenome</name>
    <dbReference type="NCBI Taxonomy" id="1076179"/>
    <lineage>
        <taxon>unclassified sequences</taxon>
        <taxon>metagenomes</taxon>
        <taxon>ecological metagenomes</taxon>
    </lineage>
</organism>
<evidence type="ECO:0000259" key="8">
    <source>
        <dbReference type="Pfam" id="PF20258"/>
    </source>
</evidence>
<evidence type="ECO:0000259" key="9">
    <source>
        <dbReference type="Pfam" id="PF20259"/>
    </source>
</evidence>
<reference evidence="10" key="1">
    <citation type="submission" date="2019-08" db="EMBL/GenBank/DDBJ databases">
        <authorList>
            <person name="Kucharzyk K."/>
            <person name="Murdoch R.W."/>
            <person name="Higgins S."/>
            <person name="Loffler F."/>
        </authorList>
    </citation>
    <scope>NUCLEOTIDE SEQUENCE</scope>
</reference>
<evidence type="ECO:0000256" key="1">
    <source>
        <dbReference type="ARBA" id="ARBA00022490"/>
    </source>
</evidence>
<evidence type="ECO:0000256" key="6">
    <source>
        <dbReference type="ARBA" id="ARBA00022840"/>
    </source>
</evidence>
<dbReference type="InterPro" id="IPR046884">
    <property type="entry name" value="MnmA-like_central"/>
</dbReference>
<keyword evidence="3 10" id="KW-0808">Transferase</keyword>
<dbReference type="GO" id="GO:0002143">
    <property type="term" value="P:tRNA wobble position uridine thiolation"/>
    <property type="evidence" value="ECO:0007669"/>
    <property type="project" value="TreeGrafter"/>
</dbReference>
<proteinExistence type="predicted"/>
<dbReference type="PANTHER" id="PTHR11933">
    <property type="entry name" value="TRNA 5-METHYLAMINOMETHYL-2-THIOURIDYLATE -METHYLTRANSFERASE"/>
    <property type="match status" value="1"/>
</dbReference>
<dbReference type="Gene3D" id="2.40.30.10">
    <property type="entry name" value="Translation factors"/>
    <property type="match status" value="1"/>
</dbReference>
<keyword evidence="1" id="KW-0963">Cytoplasm</keyword>
<feature type="domain" description="tRNA-specific 2-thiouridylase MnmA-like central" evidence="9">
    <location>
        <begin position="1"/>
        <end position="39"/>
    </location>
</feature>
<dbReference type="GO" id="GO:0005524">
    <property type="term" value="F:ATP binding"/>
    <property type="evidence" value="ECO:0007669"/>
    <property type="project" value="UniProtKB-KW"/>
</dbReference>
<dbReference type="AlphaFoldDB" id="A0A644Z2N2"/>
<comment type="caution">
    <text evidence="10">The sequence shown here is derived from an EMBL/GenBank/DDBJ whole genome shotgun (WGS) entry which is preliminary data.</text>
</comment>
<dbReference type="PANTHER" id="PTHR11933:SF5">
    <property type="entry name" value="MITOCHONDRIAL TRNA-SPECIFIC 2-THIOURIDYLASE 1"/>
    <property type="match status" value="1"/>
</dbReference>
<dbReference type="GO" id="GO:0103016">
    <property type="term" value="F:tRNA-uridine 2-sulfurtransferase activity"/>
    <property type="evidence" value="ECO:0007669"/>
    <property type="project" value="UniProtKB-EC"/>
</dbReference>
<evidence type="ECO:0000256" key="2">
    <source>
        <dbReference type="ARBA" id="ARBA00022555"/>
    </source>
</evidence>
<evidence type="ECO:0000256" key="5">
    <source>
        <dbReference type="ARBA" id="ARBA00022741"/>
    </source>
</evidence>
<keyword evidence="5" id="KW-0547">Nucleotide-binding</keyword>